<evidence type="ECO:0000313" key="1">
    <source>
        <dbReference type="EnsemblMetazoa" id="Aqu2.1.22107_001"/>
    </source>
</evidence>
<name>A0A1X7U2K0_AMPQE</name>
<organism evidence="1">
    <name type="scientific">Amphimedon queenslandica</name>
    <name type="common">Sponge</name>
    <dbReference type="NCBI Taxonomy" id="400682"/>
    <lineage>
        <taxon>Eukaryota</taxon>
        <taxon>Metazoa</taxon>
        <taxon>Porifera</taxon>
        <taxon>Demospongiae</taxon>
        <taxon>Heteroscleromorpha</taxon>
        <taxon>Haplosclerida</taxon>
        <taxon>Niphatidae</taxon>
        <taxon>Amphimedon</taxon>
    </lineage>
</organism>
<sequence length="99" mass="11288">MSELLEIIRTLVGEIHNQGEANLREHEAWNKDVKLTKLMDNDDIEAYLTTFERQKTVPRGRWVFKLALQLSGRAQQAYATMAAEIWSLQEGEGSDPATL</sequence>
<protein>
    <submittedName>
        <fullName evidence="1">Uncharacterized protein</fullName>
    </submittedName>
</protein>
<dbReference type="InParanoid" id="A0A1X7U2K0"/>
<accession>A0A1X7U2K0</accession>
<reference evidence="1" key="1">
    <citation type="submission" date="2017-05" db="UniProtKB">
        <authorList>
            <consortium name="EnsemblMetazoa"/>
        </authorList>
    </citation>
    <scope>IDENTIFICATION</scope>
</reference>
<dbReference type="AlphaFoldDB" id="A0A1X7U2K0"/>
<dbReference type="EnsemblMetazoa" id="Aqu2.1.22107_001">
    <property type="protein sequence ID" value="Aqu2.1.22107_001"/>
    <property type="gene ID" value="Aqu2.1.22107"/>
</dbReference>
<proteinExistence type="predicted"/>